<keyword evidence="3" id="KW-1185">Reference proteome</keyword>
<feature type="region of interest" description="Disordered" evidence="1">
    <location>
        <begin position="90"/>
        <end position="115"/>
    </location>
</feature>
<name>E2BAC9_HARSA</name>
<dbReference type="Proteomes" id="UP000008237">
    <property type="component" value="Unassembled WGS sequence"/>
</dbReference>
<dbReference type="InParanoid" id="E2BAC9"/>
<proteinExistence type="predicted"/>
<feature type="compositionally biased region" description="Basic and acidic residues" evidence="1">
    <location>
        <begin position="90"/>
        <end position="102"/>
    </location>
</feature>
<organism evidence="3">
    <name type="scientific">Harpegnathos saltator</name>
    <name type="common">Jerdon's jumping ant</name>
    <dbReference type="NCBI Taxonomy" id="610380"/>
    <lineage>
        <taxon>Eukaryota</taxon>
        <taxon>Metazoa</taxon>
        <taxon>Ecdysozoa</taxon>
        <taxon>Arthropoda</taxon>
        <taxon>Hexapoda</taxon>
        <taxon>Insecta</taxon>
        <taxon>Pterygota</taxon>
        <taxon>Neoptera</taxon>
        <taxon>Endopterygota</taxon>
        <taxon>Hymenoptera</taxon>
        <taxon>Apocrita</taxon>
        <taxon>Aculeata</taxon>
        <taxon>Formicoidea</taxon>
        <taxon>Formicidae</taxon>
        <taxon>Ponerinae</taxon>
        <taxon>Ponerini</taxon>
        <taxon>Harpegnathos</taxon>
    </lineage>
</organism>
<evidence type="ECO:0000313" key="2">
    <source>
        <dbReference type="EMBL" id="EFN87355.1"/>
    </source>
</evidence>
<dbReference type="EMBL" id="GL446699">
    <property type="protein sequence ID" value="EFN87355.1"/>
    <property type="molecule type" value="Genomic_DNA"/>
</dbReference>
<reference evidence="2 3" key="1">
    <citation type="journal article" date="2010" name="Science">
        <title>Genomic comparison of the ants Camponotus floridanus and Harpegnathos saltator.</title>
        <authorList>
            <person name="Bonasio R."/>
            <person name="Zhang G."/>
            <person name="Ye C."/>
            <person name="Mutti N.S."/>
            <person name="Fang X."/>
            <person name="Qin N."/>
            <person name="Donahue G."/>
            <person name="Yang P."/>
            <person name="Li Q."/>
            <person name="Li C."/>
            <person name="Zhang P."/>
            <person name="Huang Z."/>
            <person name="Berger S.L."/>
            <person name="Reinberg D."/>
            <person name="Wang J."/>
            <person name="Liebig J."/>
        </authorList>
    </citation>
    <scope>NUCLEOTIDE SEQUENCE [LARGE SCALE GENOMIC DNA]</scope>
    <source>
        <strain evidence="2 3">R22 G/1</strain>
    </source>
</reference>
<dbReference type="AlphaFoldDB" id="E2BAC9"/>
<evidence type="ECO:0000313" key="3">
    <source>
        <dbReference type="Proteomes" id="UP000008237"/>
    </source>
</evidence>
<evidence type="ECO:0000256" key="1">
    <source>
        <dbReference type="SAM" id="MobiDB-lite"/>
    </source>
</evidence>
<protein>
    <submittedName>
        <fullName evidence="2">Uncharacterized protein</fullName>
    </submittedName>
</protein>
<sequence length="227" mass="24792">MDMEDVLPPLTGVIVQRGLIHTDLDKVHPVKQQEVVKTGARKNKSRQGPVLREDILIDTRVRLKKPKEGKIDEKSTLEERVSKIVARVLKEMAPESKGEKEGGAPGGGSRCLNQPSKLGWLADTVDQLATQRYLGGVPPGWEWRLKSRPIGRLPLSQPQRRGVRGAEGAMVEDEPRLASPLPPSPQGKDSSLCLDSRHQQQLRKLLGPEASPFAAPPGEVLAGRSPA</sequence>
<accession>E2BAC9</accession>
<feature type="region of interest" description="Disordered" evidence="1">
    <location>
        <begin position="138"/>
        <end position="227"/>
    </location>
</feature>
<gene>
    <name evidence="2" type="ORF">EAI_02129</name>
</gene>